<dbReference type="SUPFAM" id="SSF110942">
    <property type="entry name" value="HSP90 C-terminal domain"/>
    <property type="match status" value="1"/>
</dbReference>
<keyword evidence="3" id="KW-0067">ATP-binding</keyword>
<proteinExistence type="inferred from homology"/>
<dbReference type="GO" id="GO:0051082">
    <property type="term" value="F:unfolded protein binding"/>
    <property type="evidence" value="ECO:0007669"/>
    <property type="project" value="InterPro"/>
</dbReference>
<dbReference type="EMBL" id="JAAMPC010000003">
    <property type="protein sequence ID" value="KAG2319215.1"/>
    <property type="molecule type" value="Genomic_DNA"/>
</dbReference>
<keyword evidence="6" id="KW-1185">Reference proteome</keyword>
<dbReference type="PANTHER" id="PTHR11528">
    <property type="entry name" value="HEAT SHOCK PROTEIN 90 FAMILY MEMBER"/>
    <property type="match status" value="1"/>
</dbReference>
<comment type="caution">
    <text evidence="5">The sequence shown here is derived from an EMBL/GenBank/DDBJ whole genome shotgun (WGS) entry which is preliminary data.</text>
</comment>
<name>A0A8X7VYT4_BRACI</name>
<sequence length="254" mass="28816">MMTTRMYGSQRPMVNLLFPRIQGMSLSDVELRLDYILIRDEAGEYLEESKLKDLVKRYSEFINFPPIHLWASKEKLPLPRKRRKKMPKKKKKTAIWLRSPKEVTEEEYTKFYHSLTKDKSVKETAQLMCQTALIESGFILNDPKDFAGRIYSSVKSSLKISPDAVAEEEVQAEETESSEEVTETKSDNAYMIITSASLYPPCKIFGSDAVALVAKPLLTSATASLSNLVKLIYLNAVVKVTKVKQDSSSSRKSD</sequence>
<protein>
    <submittedName>
        <fullName evidence="5">Uncharacterized protein</fullName>
    </submittedName>
</protein>
<dbReference type="OrthoDB" id="1744115at2759"/>
<dbReference type="AlphaFoldDB" id="A0A8X7VYT4"/>
<dbReference type="Proteomes" id="UP000886595">
    <property type="component" value="Unassembled WGS sequence"/>
</dbReference>
<dbReference type="Gene3D" id="1.20.120.790">
    <property type="entry name" value="Heat shock protein 90, C-terminal domain"/>
    <property type="match status" value="1"/>
</dbReference>
<evidence type="ECO:0000313" key="5">
    <source>
        <dbReference type="EMBL" id="KAG2319215.1"/>
    </source>
</evidence>
<dbReference type="InterPro" id="IPR037196">
    <property type="entry name" value="HSP90_C"/>
</dbReference>
<dbReference type="GO" id="GO:0016887">
    <property type="term" value="F:ATP hydrolysis activity"/>
    <property type="evidence" value="ECO:0007669"/>
    <property type="project" value="InterPro"/>
</dbReference>
<dbReference type="Gene3D" id="3.30.565.10">
    <property type="entry name" value="Histidine kinase-like ATPase, C-terminal domain"/>
    <property type="match status" value="1"/>
</dbReference>
<dbReference type="Pfam" id="PF00183">
    <property type="entry name" value="HSP90"/>
    <property type="match status" value="2"/>
</dbReference>
<reference evidence="5 6" key="1">
    <citation type="submission" date="2020-02" db="EMBL/GenBank/DDBJ databases">
        <authorList>
            <person name="Ma Q."/>
            <person name="Huang Y."/>
            <person name="Song X."/>
            <person name="Pei D."/>
        </authorList>
    </citation>
    <scope>NUCLEOTIDE SEQUENCE [LARGE SCALE GENOMIC DNA]</scope>
    <source>
        <strain evidence="5">Sxm20200214</strain>
        <tissue evidence="5">Leaf</tissue>
    </source>
</reference>
<evidence type="ECO:0000256" key="2">
    <source>
        <dbReference type="ARBA" id="ARBA00022741"/>
    </source>
</evidence>
<comment type="similarity">
    <text evidence="1">Belongs to the heat shock protein 90 family.</text>
</comment>
<accession>A0A8X7VYT4</accession>
<evidence type="ECO:0000313" key="6">
    <source>
        <dbReference type="Proteomes" id="UP000886595"/>
    </source>
</evidence>
<organism evidence="5 6">
    <name type="scientific">Brassica carinata</name>
    <name type="common">Ethiopian mustard</name>
    <name type="synonym">Abyssinian cabbage</name>
    <dbReference type="NCBI Taxonomy" id="52824"/>
    <lineage>
        <taxon>Eukaryota</taxon>
        <taxon>Viridiplantae</taxon>
        <taxon>Streptophyta</taxon>
        <taxon>Embryophyta</taxon>
        <taxon>Tracheophyta</taxon>
        <taxon>Spermatophyta</taxon>
        <taxon>Magnoliopsida</taxon>
        <taxon>eudicotyledons</taxon>
        <taxon>Gunneridae</taxon>
        <taxon>Pentapetalae</taxon>
        <taxon>rosids</taxon>
        <taxon>malvids</taxon>
        <taxon>Brassicales</taxon>
        <taxon>Brassicaceae</taxon>
        <taxon>Brassiceae</taxon>
        <taxon>Brassica</taxon>
    </lineage>
</organism>
<dbReference type="GO" id="GO:0005524">
    <property type="term" value="F:ATP binding"/>
    <property type="evidence" value="ECO:0007669"/>
    <property type="project" value="UniProtKB-KW"/>
</dbReference>
<dbReference type="GO" id="GO:0140662">
    <property type="term" value="F:ATP-dependent protein folding chaperone"/>
    <property type="evidence" value="ECO:0007669"/>
    <property type="project" value="InterPro"/>
</dbReference>
<evidence type="ECO:0000256" key="1">
    <source>
        <dbReference type="ARBA" id="ARBA00008239"/>
    </source>
</evidence>
<evidence type="ECO:0000256" key="3">
    <source>
        <dbReference type="ARBA" id="ARBA00022840"/>
    </source>
</evidence>
<dbReference type="InterPro" id="IPR001404">
    <property type="entry name" value="Hsp90_fam"/>
</dbReference>
<keyword evidence="2" id="KW-0547">Nucleotide-binding</keyword>
<dbReference type="InterPro" id="IPR036890">
    <property type="entry name" value="HATPase_C_sf"/>
</dbReference>
<keyword evidence="4" id="KW-0143">Chaperone</keyword>
<evidence type="ECO:0000256" key="4">
    <source>
        <dbReference type="ARBA" id="ARBA00023186"/>
    </source>
</evidence>
<gene>
    <name evidence="5" type="ORF">Bca52824_012428</name>
</gene>